<dbReference type="RefSeq" id="WP_103154324.1">
    <property type="nucleotide sequence ID" value="NZ_CP026108.1"/>
</dbReference>
<dbReference type="GeneID" id="55536143"/>
<dbReference type="AlphaFoldDB" id="A0AAN1JN68"/>
<dbReference type="Proteomes" id="UP000236649">
    <property type="component" value="Chromosome 4"/>
</dbReference>
<name>A0AAN1JN68_9BURK</name>
<sequence length="91" mass="10103">MDAKEFAARLSAALREQPPGTAALLGDFAMAVLRNDSLIFQHVEDPYSGVLGDGFALTDELWNERREQLTDWFDEPEFVSTFTGSGDSMET</sequence>
<evidence type="ECO:0000313" key="2">
    <source>
        <dbReference type="Proteomes" id="UP000236649"/>
    </source>
</evidence>
<dbReference type="KEGG" id="phs:C2L64_48740"/>
<organism evidence="1 2">
    <name type="scientific">Paraburkholderia hospita</name>
    <dbReference type="NCBI Taxonomy" id="169430"/>
    <lineage>
        <taxon>Bacteria</taxon>
        <taxon>Pseudomonadati</taxon>
        <taxon>Pseudomonadota</taxon>
        <taxon>Betaproteobacteria</taxon>
        <taxon>Burkholderiales</taxon>
        <taxon>Burkholderiaceae</taxon>
        <taxon>Paraburkholderia</taxon>
    </lineage>
</organism>
<accession>A0AAN1JN68</accession>
<reference evidence="1 2" key="1">
    <citation type="submission" date="2018-01" db="EMBL/GenBank/DDBJ databases">
        <title>Species boundaries and ecological features among Paraburkholderia terrae DSMZ17804T, P. hospita DSMZ17164T and P. caribensis DSMZ13236T.</title>
        <authorList>
            <person name="Pratama A.A."/>
        </authorList>
    </citation>
    <scope>NUCLEOTIDE SEQUENCE [LARGE SCALE GENOMIC DNA]</scope>
    <source>
        <strain evidence="1 2">DSM 17164</strain>
    </source>
</reference>
<gene>
    <name evidence="1" type="ORF">C2L64_48740</name>
</gene>
<proteinExistence type="predicted"/>
<evidence type="ECO:0000313" key="1">
    <source>
        <dbReference type="EMBL" id="AUT76097.1"/>
    </source>
</evidence>
<dbReference type="EMBL" id="CP026108">
    <property type="protein sequence ID" value="AUT76097.1"/>
    <property type="molecule type" value="Genomic_DNA"/>
</dbReference>
<protein>
    <submittedName>
        <fullName evidence="1">Uncharacterized protein</fullName>
    </submittedName>
</protein>